<sequence>MTVLSLPISSHATAPAGLASASPRIGSIDALRGFVMLVMMVDHVREFFYFHAQVPDPMDAATTPPALFFTRLAAHVCAPVFVALTGLSAYLYGRKAGRRATSAFLVKRGLFLIALELTLVSFGWNFTLTPPTIFLQVIWAIGLSMLALAALIHLPRLVLVIFAVTIMLGHNLLDPIAFAAGEPGHALWAVLHDRGFIDLPWDMRIRTSYPLLPWIGVIAIGYAIGPWFAIDRARRQRRLLLAGGTMLALFLILRTVNLYGEPLPWSVGTSPLRTLMSFLNLTKYPPSADFLLLMLGCGTLLLVGFERLPQRWSGLIAVFGAAPLFYYLLHLYLLHILHVGAVAVAGQDGHYSLPGVASLWLLTALLAFPLWYACRWFGAVKRRSGQWWMRYL</sequence>
<dbReference type="Proteomes" id="UP000028534">
    <property type="component" value="Unassembled WGS sequence"/>
</dbReference>
<feature type="transmembrane region" description="Helical" evidence="1">
    <location>
        <begin position="72"/>
        <end position="93"/>
    </location>
</feature>
<feature type="transmembrane region" description="Helical" evidence="1">
    <location>
        <begin position="312"/>
        <end position="333"/>
    </location>
</feature>
<dbReference type="InterPro" id="IPR012429">
    <property type="entry name" value="HGSNAT_cat"/>
</dbReference>
<evidence type="ECO:0000313" key="3">
    <source>
        <dbReference type="EMBL" id="KEZ21344.1"/>
    </source>
</evidence>
<feature type="domain" description="Heparan-alpha-glucosaminide N-acetyltransferase catalytic" evidence="2">
    <location>
        <begin position="24"/>
        <end position="237"/>
    </location>
</feature>
<evidence type="ECO:0000313" key="4">
    <source>
        <dbReference type="Proteomes" id="UP000028534"/>
    </source>
</evidence>
<name>A0A084ETQ2_SPHYA</name>
<comment type="caution">
    <text evidence="3">The sequence shown here is derived from an EMBL/GenBank/DDBJ whole genome shotgun (WGS) entry which is preliminary data.</text>
</comment>
<reference evidence="3 4" key="1">
    <citation type="submission" date="2014-03" db="EMBL/GenBank/DDBJ databases">
        <title>Genome sequence of Sphingobium yanoikuyae B1.</title>
        <authorList>
            <person name="Gan H.M."/>
            <person name="Gan H.Y."/>
            <person name="Savka M.A."/>
        </authorList>
    </citation>
    <scope>NUCLEOTIDE SEQUENCE [LARGE SCALE GENOMIC DNA]</scope>
    <source>
        <strain evidence="3 4">B1</strain>
    </source>
</reference>
<feature type="transmembrane region" description="Helical" evidence="1">
    <location>
        <begin position="105"/>
        <end position="127"/>
    </location>
</feature>
<keyword evidence="1" id="KW-0812">Transmembrane</keyword>
<feature type="transmembrane region" description="Helical" evidence="1">
    <location>
        <begin position="157"/>
        <end position="173"/>
    </location>
</feature>
<dbReference type="PANTHER" id="PTHR40407:SF1">
    <property type="entry name" value="HEPARAN-ALPHA-GLUCOSAMINIDE N-ACETYLTRANSFERASE CATALYTIC DOMAIN-CONTAINING PROTEIN"/>
    <property type="match status" value="1"/>
</dbReference>
<dbReference type="Pfam" id="PF07786">
    <property type="entry name" value="HGSNAT_cat"/>
    <property type="match status" value="1"/>
</dbReference>
<dbReference type="PANTHER" id="PTHR40407">
    <property type="entry name" value="MEMBRANE PROTEIN-LIKE PROTEIN"/>
    <property type="match status" value="1"/>
</dbReference>
<feature type="transmembrane region" description="Helical" evidence="1">
    <location>
        <begin position="211"/>
        <end position="230"/>
    </location>
</feature>
<proteinExistence type="predicted"/>
<feature type="transmembrane region" description="Helical" evidence="1">
    <location>
        <begin position="239"/>
        <end position="260"/>
    </location>
</feature>
<dbReference type="EMBL" id="JGVR01000001">
    <property type="protein sequence ID" value="KEZ21344.1"/>
    <property type="molecule type" value="Genomic_DNA"/>
</dbReference>
<evidence type="ECO:0000256" key="1">
    <source>
        <dbReference type="SAM" id="Phobius"/>
    </source>
</evidence>
<feature type="transmembrane region" description="Helical" evidence="1">
    <location>
        <begin position="353"/>
        <end position="374"/>
    </location>
</feature>
<organism evidence="3 4">
    <name type="scientific">Sphingobium yanoikuyae</name>
    <name type="common">Sphingomonas yanoikuyae</name>
    <dbReference type="NCBI Taxonomy" id="13690"/>
    <lineage>
        <taxon>Bacteria</taxon>
        <taxon>Pseudomonadati</taxon>
        <taxon>Pseudomonadota</taxon>
        <taxon>Alphaproteobacteria</taxon>
        <taxon>Sphingomonadales</taxon>
        <taxon>Sphingomonadaceae</taxon>
        <taxon>Sphingobium</taxon>
    </lineage>
</organism>
<accession>A0A084ETQ2</accession>
<keyword evidence="1" id="KW-0472">Membrane</keyword>
<dbReference type="eggNOG" id="COG3503">
    <property type="taxonomic scope" value="Bacteria"/>
</dbReference>
<keyword evidence="1" id="KW-1133">Transmembrane helix</keyword>
<evidence type="ECO:0000259" key="2">
    <source>
        <dbReference type="Pfam" id="PF07786"/>
    </source>
</evidence>
<dbReference type="AlphaFoldDB" id="A0A084ETQ2"/>
<gene>
    <name evidence="3" type="ORF">CP98_00021</name>
</gene>
<protein>
    <recommendedName>
        <fullName evidence="2">Heparan-alpha-glucosaminide N-acetyltransferase catalytic domain-containing protein</fullName>
    </recommendedName>
</protein>
<feature type="transmembrane region" description="Helical" evidence="1">
    <location>
        <begin position="284"/>
        <end position="305"/>
    </location>
</feature>
<feature type="transmembrane region" description="Helical" evidence="1">
    <location>
        <begin position="133"/>
        <end position="152"/>
    </location>
</feature>
<dbReference type="PATRIC" id="fig|13690.10.peg.23"/>